<dbReference type="InterPro" id="IPR036188">
    <property type="entry name" value="FAD/NAD-bd_sf"/>
</dbReference>
<dbReference type="KEGG" id="nhy:JQS43_10960"/>
<dbReference type="Gene3D" id="3.30.9.10">
    <property type="entry name" value="D-Amino Acid Oxidase, subunit A, domain 2"/>
    <property type="match status" value="1"/>
</dbReference>
<evidence type="ECO:0000259" key="1">
    <source>
        <dbReference type="Pfam" id="PF01494"/>
    </source>
</evidence>
<organism evidence="2 3">
    <name type="scientific">Natronosporangium hydrolyticum</name>
    <dbReference type="NCBI Taxonomy" id="2811111"/>
    <lineage>
        <taxon>Bacteria</taxon>
        <taxon>Bacillati</taxon>
        <taxon>Actinomycetota</taxon>
        <taxon>Actinomycetes</taxon>
        <taxon>Micromonosporales</taxon>
        <taxon>Micromonosporaceae</taxon>
        <taxon>Natronosporangium</taxon>
    </lineage>
</organism>
<keyword evidence="2" id="KW-0560">Oxidoreductase</keyword>
<keyword evidence="2" id="KW-0503">Monooxygenase</keyword>
<gene>
    <name evidence="2" type="ORF">JQS43_10960</name>
</gene>
<dbReference type="Pfam" id="PF01494">
    <property type="entry name" value="FAD_binding_3"/>
    <property type="match status" value="1"/>
</dbReference>
<dbReference type="GO" id="GO:0004497">
    <property type="term" value="F:monooxygenase activity"/>
    <property type="evidence" value="ECO:0007669"/>
    <property type="project" value="UniProtKB-KW"/>
</dbReference>
<evidence type="ECO:0000313" key="2">
    <source>
        <dbReference type="EMBL" id="QSB16746.1"/>
    </source>
</evidence>
<dbReference type="GO" id="GO:0071949">
    <property type="term" value="F:FAD binding"/>
    <property type="evidence" value="ECO:0007669"/>
    <property type="project" value="InterPro"/>
</dbReference>
<dbReference type="PANTHER" id="PTHR46865">
    <property type="entry name" value="OXIDOREDUCTASE-RELATED"/>
    <property type="match status" value="1"/>
</dbReference>
<dbReference type="InterPro" id="IPR051704">
    <property type="entry name" value="FAD_aromatic-hydroxylase"/>
</dbReference>
<dbReference type="Gene3D" id="3.50.50.60">
    <property type="entry name" value="FAD/NAD(P)-binding domain"/>
    <property type="match status" value="1"/>
</dbReference>
<dbReference type="SUPFAM" id="SSF51905">
    <property type="entry name" value="FAD/NAD(P)-binding domain"/>
    <property type="match status" value="1"/>
</dbReference>
<dbReference type="PANTHER" id="PTHR46865:SF2">
    <property type="entry name" value="MONOOXYGENASE"/>
    <property type="match status" value="1"/>
</dbReference>
<dbReference type="PRINTS" id="PR00420">
    <property type="entry name" value="RNGMNOXGNASE"/>
</dbReference>
<accession>A0A895YPT4</accession>
<protein>
    <submittedName>
        <fullName evidence="2">FAD-dependent monooxygenase</fullName>
    </submittedName>
</protein>
<dbReference type="EMBL" id="CP070499">
    <property type="protein sequence ID" value="QSB16746.1"/>
    <property type="molecule type" value="Genomic_DNA"/>
</dbReference>
<feature type="domain" description="FAD-binding" evidence="1">
    <location>
        <begin position="7"/>
        <end position="325"/>
    </location>
</feature>
<dbReference type="AlphaFoldDB" id="A0A895YPT4"/>
<evidence type="ECO:0000313" key="3">
    <source>
        <dbReference type="Proteomes" id="UP000662857"/>
    </source>
</evidence>
<keyword evidence="3" id="KW-1185">Reference proteome</keyword>
<proteinExistence type="predicted"/>
<name>A0A895YPT4_9ACTN</name>
<sequence>MNERRATRVLISGGGVAGPALAYWLQRYGFEPTIVERAAGLRTEGQRIELAEAGQEVLRRMGLLEQARAAGGPQPQSTIYLGATDRPVRVPAVGVGASSASDRTGRLAIKRSRLGELLYEHVRDQVPYLFADSIRAIRQEPDGVQVDFEGGGSRQVDLVVGADGLYSTVRRLVFGEHERFLRYLDADQAYFTTDNYLGWRDVSRFHLWPHRGAAITTFPGNEQLEGTFLLRSTEPAGIRKLSVAEQRVRIEHAFATDGWLVPSLLRAMRSADDFHLLPCLQVRMGCWHDRRIALVGDAAHCPDPMSGQGAGLALAGAYLLAGELKTAGGDPAVAFPAYEQRMRDFATGNQDLGEFDIAMAAPGAGRAGVWLREQSLRALFPLLDLGLRLKLRPWWLTATAPVTLPHYDQ</sequence>
<reference evidence="2" key="1">
    <citation type="submission" date="2021-02" db="EMBL/GenBank/DDBJ databases">
        <title>Natrosporangium hydrolyticum gen. nov., sp. nov, a haloalkaliphilic actinobacterium from a soda solonchak soil.</title>
        <authorList>
            <person name="Sorokin D.Y."/>
            <person name="Khijniak T.V."/>
            <person name="Zakharycheva A.P."/>
            <person name="Boueva O.V."/>
            <person name="Ariskina E.V."/>
            <person name="Hahnke R.L."/>
            <person name="Bunk B."/>
            <person name="Sproer C."/>
            <person name="Schumann P."/>
            <person name="Evtushenko L.I."/>
            <person name="Kublanov I.V."/>
        </authorList>
    </citation>
    <scope>NUCLEOTIDE SEQUENCE</scope>
    <source>
        <strain evidence="2">DSM 106523</strain>
    </source>
</reference>
<dbReference type="Proteomes" id="UP000662857">
    <property type="component" value="Chromosome"/>
</dbReference>
<dbReference type="InterPro" id="IPR002938">
    <property type="entry name" value="FAD-bd"/>
</dbReference>
<dbReference type="RefSeq" id="WP_239678982.1">
    <property type="nucleotide sequence ID" value="NZ_CP070499.1"/>
</dbReference>